<organism evidence="5 6">
    <name type="scientific">Erinaceus europaeus</name>
    <name type="common">Western European hedgehog</name>
    <dbReference type="NCBI Taxonomy" id="9365"/>
    <lineage>
        <taxon>Eukaryota</taxon>
        <taxon>Metazoa</taxon>
        <taxon>Chordata</taxon>
        <taxon>Craniata</taxon>
        <taxon>Vertebrata</taxon>
        <taxon>Euteleostomi</taxon>
        <taxon>Mammalia</taxon>
        <taxon>Eutheria</taxon>
        <taxon>Laurasiatheria</taxon>
        <taxon>Eulipotyphla</taxon>
        <taxon>Erinaceidae</taxon>
        <taxon>Erinaceinae</taxon>
        <taxon>Erinaceus</taxon>
    </lineage>
</organism>
<gene>
    <name evidence="6" type="primary">CLEC5A</name>
</gene>
<dbReference type="PANTHER" id="PTHR47536">
    <property type="entry name" value="C-TYPE LECTIN DOMAIN FAMILY 5 MEMBER A"/>
    <property type="match status" value="1"/>
</dbReference>
<dbReference type="GeneID" id="103112852"/>
<evidence type="ECO:0000313" key="5">
    <source>
        <dbReference type="Proteomes" id="UP001652624"/>
    </source>
</evidence>
<dbReference type="SUPFAM" id="SSF56436">
    <property type="entry name" value="C-type lectin-like"/>
    <property type="match status" value="1"/>
</dbReference>
<sequence length="166" mass="19148">MNWHLVTSVFVVVVLKIVGMTFFLFYFPQIFGTTNMGFVPTQSYNGTACSKGWDFYQGKCFFLSTDELSWIKSKNYCEAQGSSLAIINRPEELKFLQDIIGAEKYFIGLTYKSTEKKWLWINNRLFNGNITNQHPEFGCVTIGLTNTYDAASCDISYRWICEKRAE</sequence>
<comment type="subcellular location">
    <subcellularLocation>
        <location evidence="1">Membrane</location>
        <topology evidence="1">Single-pass membrane protein</topology>
    </subcellularLocation>
</comment>
<keyword evidence="3" id="KW-0812">Transmembrane</keyword>
<keyword evidence="5" id="KW-1185">Reference proteome</keyword>
<name>A0ABM3XV62_ERIEU</name>
<dbReference type="PROSITE" id="PS50041">
    <property type="entry name" value="C_TYPE_LECTIN_2"/>
    <property type="match status" value="1"/>
</dbReference>
<feature type="transmembrane region" description="Helical" evidence="3">
    <location>
        <begin position="6"/>
        <end position="27"/>
    </location>
</feature>
<dbReference type="SMART" id="SM00034">
    <property type="entry name" value="CLECT"/>
    <property type="match status" value="1"/>
</dbReference>
<dbReference type="Proteomes" id="UP001652624">
    <property type="component" value="Chromosome 8"/>
</dbReference>
<reference evidence="6" key="1">
    <citation type="submission" date="2025-08" db="UniProtKB">
        <authorList>
            <consortium name="RefSeq"/>
        </authorList>
    </citation>
    <scope>IDENTIFICATION</scope>
</reference>
<dbReference type="PANTHER" id="PTHR47536:SF1">
    <property type="entry name" value="C-TYPE LECTIN DOMAIN FAMILY 5 MEMBER A"/>
    <property type="match status" value="1"/>
</dbReference>
<dbReference type="Gene3D" id="3.10.100.10">
    <property type="entry name" value="Mannose-Binding Protein A, subunit A"/>
    <property type="match status" value="1"/>
</dbReference>
<evidence type="ECO:0000256" key="3">
    <source>
        <dbReference type="SAM" id="Phobius"/>
    </source>
</evidence>
<evidence type="ECO:0000259" key="4">
    <source>
        <dbReference type="PROSITE" id="PS50041"/>
    </source>
</evidence>
<dbReference type="InterPro" id="IPR016187">
    <property type="entry name" value="CTDL_fold"/>
</dbReference>
<keyword evidence="3" id="KW-0472">Membrane</keyword>
<accession>A0ABM3XV62</accession>
<protein>
    <submittedName>
        <fullName evidence="6">C-type lectin domain family 5 member A isoform X2</fullName>
    </submittedName>
</protein>
<dbReference type="CDD" id="cd03593">
    <property type="entry name" value="CLECT_NK_receptors_like"/>
    <property type="match status" value="1"/>
</dbReference>
<keyword evidence="2" id="KW-0430">Lectin</keyword>
<dbReference type="InterPro" id="IPR001304">
    <property type="entry name" value="C-type_lectin-like"/>
</dbReference>
<evidence type="ECO:0000256" key="1">
    <source>
        <dbReference type="ARBA" id="ARBA00004167"/>
    </source>
</evidence>
<dbReference type="RefSeq" id="XP_060052712.1">
    <property type="nucleotide sequence ID" value="XM_060196729.1"/>
</dbReference>
<dbReference type="InterPro" id="IPR016186">
    <property type="entry name" value="C-type_lectin-like/link_sf"/>
</dbReference>
<dbReference type="Pfam" id="PF00059">
    <property type="entry name" value="Lectin_C"/>
    <property type="match status" value="1"/>
</dbReference>
<keyword evidence="3" id="KW-1133">Transmembrane helix</keyword>
<dbReference type="InterPro" id="IPR052869">
    <property type="entry name" value="CLEC5A"/>
</dbReference>
<feature type="domain" description="C-type lectin" evidence="4">
    <location>
        <begin position="56"/>
        <end position="162"/>
    </location>
</feature>
<evidence type="ECO:0000256" key="2">
    <source>
        <dbReference type="ARBA" id="ARBA00022734"/>
    </source>
</evidence>
<evidence type="ECO:0000313" key="6">
    <source>
        <dbReference type="RefSeq" id="XP_060052712.1"/>
    </source>
</evidence>
<dbReference type="InterPro" id="IPR033992">
    <property type="entry name" value="NKR-like_CTLD"/>
</dbReference>
<proteinExistence type="predicted"/>